<dbReference type="GO" id="GO:0009279">
    <property type="term" value="C:cell outer membrane"/>
    <property type="evidence" value="ECO:0007669"/>
    <property type="project" value="UniProtKB-SubCell"/>
</dbReference>
<comment type="subcellular location">
    <subcellularLocation>
        <location evidence="1">Cell outer membrane</location>
    </subcellularLocation>
</comment>
<keyword evidence="3" id="KW-0732">Signal</keyword>
<evidence type="ECO:0000256" key="5">
    <source>
        <dbReference type="ARBA" id="ARBA00023237"/>
    </source>
</evidence>
<dbReference type="Gene3D" id="1.25.40.390">
    <property type="match status" value="1"/>
</dbReference>
<name>A0A1K1MUS1_9BACT</name>
<sequence>MKNIQYYIFIFLVCASCNKLEETPYSSIFTENFYKTASDAEAALTAVYGPMVNLYNTAGTAASDFSADQIYPRPVVGRDTYTLFSYDPNYTTQKSFSRQAESPQQIWQSCYSGIEKANWVLLKVPATNMDTVRRSVILGEAYYMRAYYLWTLARNFGDIVVKTSPSTSIDTAIVGKSTQAEAFKQVYLDLDQAILRLPSYSANIQKGRPSKEVALALYAKTALYAQDWPTALNQAKLVLSSGKYSLMTNVLDVYDVSKEDAARQENMWAFECESTSPGFSTQIISLYGPKNSDGPAYAATSYGSAFVYQAFFDSFNPLDKRRKLLDTNYINKLGQVVAQKDITPITKHGVLLRKYMDPNSVGGSGATNIPILRLADVYLIAAEAAARQDGPSTESYGYINTVRTRAGLPDLTAGLDKAQFVDSVLQERSWELFGEGDRWYDLTRTNTFLQVIPSAVNDVFPTRSPQKKHRYFPIPLDEINANPKLEQNSDWK</sequence>
<reference evidence="8 10" key="1">
    <citation type="submission" date="2016-11" db="EMBL/GenBank/DDBJ databases">
        <authorList>
            <person name="Jaros S."/>
            <person name="Januszkiewicz K."/>
            <person name="Wedrychowicz H."/>
        </authorList>
    </citation>
    <scope>NUCLEOTIDE SEQUENCE [LARGE SCALE GENOMIC DNA]</scope>
    <source>
        <strain evidence="8 10">DSM 784</strain>
    </source>
</reference>
<evidence type="ECO:0000313" key="10">
    <source>
        <dbReference type="Proteomes" id="UP000183788"/>
    </source>
</evidence>
<gene>
    <name evidence="8" type="ORF">SAMN05661012_00904</name>
    <name evidence="9" type="ORF">SR876_07665</name>
</gene>
<protein>
    <submittedName>
        <fullName evidence="9">RagB/SusD family nutrient uptake outer membrane protein</fullName>
    </submittedName>
    <submittedName>
        <fullName evidence="8">Starch-binding associating with outer membrane</fullName>
    </submittedName>
</protein>
<dbReference type="EMBL" id="CP140154">
    <property type="protein sequence ID" value="WQG91372.1"/>
    <property type="molecule type" value="Genomic_DNA"/>
</dbReference>
<accession>A0A1K1MUS1</accession>
<dbReference type="InterPro" id="IPR033985">
    <property type="entry name" value="SusD-like_N"/>
</dbReference>
<keyword evidence="4" id="KW-0472">Membrane</keyword>
<evidence type="ECO:0000313" key="9">
    <source>
        <dbReference type="EMBL" id="WQG91372.1"/>
    </source>
</evidence>
<keyword evidence="5" id="KW-0998">Cell outer membrane</keyword>
<dbReference type="Pfam" id="PF14322">
    <property type="entry name" value="SusD-like_3"/>
    <property type="match status" value="1"/>
</dbReference>
<dbReference type="STRING" id="1004.SAMN05661012_00904"/>
<evidence type="ECO:0000259" key="6">
    <source>
        <dbReference type="Pfam" id="PF07980"/>
    </source>
</evidence>
<reference evidence="9 11" key="2">
    <citation type="submission" date="2023-11" db="EMBL/GenBank/DDBJ databases">
        <title>MicrobeMod: A computational toolkit for identifying prokaryotic methylation and restriction-modification with nanopore sequencing.</title>
        <authorList>
            <person name="Crits-Christoph A."/>
            <person name="Kang S.C."/>
            <person name="Lee H."/>
            <person name="Ostrov N."/>
        </authorList>
    </citation>
    <scope>NUCLEOTIDE SEQUENCE [LARGE SCALE GENOMIC DNA]</scope>
    <source>
        <strain evidence="9 11">ATCC 23090</strain>
    </source>
</reference>
<evidence type="ECO:0000259" key="7">
    <source>
        <dbReference type="Pfam" id="PF14322"/>
    </source>
</evidence>
<dbReference type="SUPFAM" id="SSF48452">
    <property type="entry name" value="TPR-like"/>
    <property type="match status" value="1"/>
</dbReference>
<comment type="similarity">
    <text evidence="2">Belongs to the SusD family.</text>
</comment>
<evidence type="ECO:0000256" key="2">
    <source>
        <dbReference type="ARBA" id="ARBA00006275"/>
    </source>
</evidence>
<proteinExistence type="inferred from homology"/>
<evidence type="ECO:0000313" key="8">
    <source>
        <dbReference type="EMBL" id="SFW26817.1"/>
    </source>
</evidence>
<evidence type="ECO:0000256" key="1">
    <source>
        <dbReference type="ARBA" id="ARBA00004442"/>
    </source>
</evidence>
<dbReference type="InterPro" id="IPR012944">
    <property type="entry name" value="SusD_RagB_dom"/>
</dbReference>
<dbReference type="RefSeq" id="WP_072357398.1">
    <property type="nucleotide sequence ID" value="NZ_CP139972.1"/>
</dbReference>
<evidence type="ECO:0000256" key="3">
    <source>
        <dbReference type="ARBA" id="ARBA00022729"/>
    </source>
</evidence>
<organism evidence="8 10">
    <name type="scientific">Chitinophaga sancti</name>
    <dbReference type="NCBI Taxonomy" id="1004"/>
    <lineage>
        <taxon>Bacteria</taxon>
        <taxon>Pseudomonadati</taxon>
        <taxon>Bacteroidota</taxon>
        <taxon>Chitinophagia</taxon>
        <taxon>Chitinophagales</taxon>
        <taxon>Chitinophagaceae</taxon>
        <taxon>Chitinophaga</taxon>
    </lineage>
</organism>
<dbReference type="InterPro" id="IPR011990">
    <property type="entry name" value="TPR-like_helical_dom_sf"/>
</dbReference>
<dbReference type="AlphaFoldDB" id="A0A1K1MUS1"/>
<evidence type="ECO:0000313" key="11">
    <source>
        <dbReference type="Proteomes" id="UP001326715"/>
    </source>
</evidence>
<dbReference type="OrthoDB" id="636214at2"/>
<feature type="domain" description="RagB/SusD" evidence="6">
    <location>
        <begin position="338"/>
        <end position="491"/>
    </location>
</feature>
<dbReference type="CDD" id="cd08977">
    <property type="entry name" value="SusD"/>
    <property type="match status" value="1"/>
</dbReference>
<keyword evidence="11" id="KW-1185">Reference proteome</keyword>
<dbReference type="Proteomes" id="UP001326715">
    <property type="component" value="Chromosome"/>
</dbReference>
<evidence type="ECO:0000256" key="4">
    <source>
        <dbReference type="ARBA" id="ARBA00023136"/>
    </source>
</evidence>
<dbReference type="EMBL" id="FPIZ01000002">
    <property type="protein sequence ID" value="SFW26817.1"/>
    <property type="molecule type" value="Genomic_DNA"/>
</dbReference>
<dbReference type="Pfam" id="PF07980">
    <property type="entry name" value="SusD_RagB"/>
    <property type="match status" value="1"/>
</dbReference>
<dbReference type="Proteomes" id="UP000183788">
    <property type="component" value="Unassembled WGS sequence"/>
</dbReference>
<feature type="domain" description="SusD-like N-terminal" evidence="7">
    <location>
        <begin position="20"/>
        <end position="222"/>
    </location>
</feature>